<proteinExistence type="predicted"/>
<dbReference type="Proteomes" id="UP000286063">
    <property type="component" value="Unassembled WGS sequence"/>
</dbReference>
<keyword evidence="1" id="KW-0732">Signal</keyword>
<reference evidence="2 3" key="1">
    <citation type="submission" date="2018-08" db="EMBL/GenBank/DDBJ databases">
        <title>A genome reference for cultivated species of the human gut microbiota.</title>
        <authorList>
            <person name="Zou Y."/>
            <person name="Xue W."/>
            <person name="Luo G."/>
        </authorList>
    </citation>
    <scope>NUCLEOTIDE SEQUENCE [LARGE SCALE GENOMIC DNA]</scope>
    <source>
        <strain evidence="2 3">OF02-7</strain>
    </source>
</reference>
<dbReference type="AlphaFoldDB" id="A0A413INP9"/>
<evidence type="ECO:0000313" key="3">
    <source>
        <dbReference type="Proteomes" id="UP000286063"/>
    </source>
</evidence>
<evidence type="ECO:0000313" key="2">
    <source>
        <dbReference type="EMBL" id="RGY18251.1"/>
    </source>
</evidence>
<dbReference type="OrthoDB" id="1094864at2"/>
<dbReference type="PROSITE" id="PS51257">
    <property type="entry name" value="PROKAR_LIPOPROTEIN"/>
    <property type="match status" value="1"/>
</dbReference>
<dbReference type="InterPro" id="IPR032299">
    <property type="entry name" value="DUF4843"/>
</dbReference>
<protein>
    <submittedName>
        <fullName evidence="2">DUF4843 domain-containing protein</fullName>
    </submittedName>
</protein>
<feature type="chain" id="PRO_5019057576" evidence="1">
    <location>
        <begin position="24"/>
        <end position="247"/>
    </location>
</feature>
<gene>
    <name evidence="2" type="ORF">DXA50_08680</name>
</gene>
<organism evidence="2 3">
    <name type="scientific">Butyricimonas virosa</name>
    <dbReference type="NCBI Taxonomy" id="544645"/>
    <lineage>
        <taxon>Bacteria</taxon>
        <taxon>Pseudomonadati</taxon>
        <taxon>Bacteroidota</taxon>
        <taxon>Bacteroidia</taxon>
        <taxon>Bacteroidales</taxon>
        <taxon>Odoribacteraceae</taxon>
        <taxon>Butyricimonas</taxon>
    </lineage>
</organism>
<comment type="caution">
    <text evidence="2">The sequence shown here is derived from an EMBL/GenBank/DDBJ whole genome shotgun (WGS) entry which is preliminary data.</text>
</comment>
<evidence type="ECO:0000256" key="1">
    <source>
        <dbReference type="SAM" id="SignalP"/>
    </source>
</evidence>
<feature type="signal peptide" evidence="1">
    <location>
        <begin position="1"/>
        <end position="23"/>
    </location>
</feature>
<sequence length="247" mass="27927">MTNIMNKILILLFCSLIFACSQGDEFDFKGGNKIYVASGDSTTFSFAVKPQEYIVHEIKVPIRVTGVATSADRIVTVELDKERTLYAKEGTPENGGHFTIEECVLQKDSVNSVIVIKLYRDHIKSTLKELGKENEDMTVGINIVPTGDFLGEMGEDELCFIVTFNDRLTIPSNWNSLKTYFGEPSLVKYQFIIDVLGISEFPTTGDNKYEAGELYYFQDELRVVLVKYNNEHKDKPLTDENGNRVTF</sequence>
<accession>A0A413INP9</accession>
<dbReference type="Pfam" id="PF16132">
    <property type="entry name" value="DUF4843"/>
    <property type="match status" value="1"/>
</dbReference>
<name>A0A413INP9_9BACT</name>
<dbReference type="EMBL" id="QSCR01000012">
    <property type="protein sequence ID" value="RGY18251.1"/>
    <property type="molecule type" value="Genomic_DNA"/>
</dbReference>